<evidence type="ECO:0000256" key="1">
    <source>
        <dbReference type="SAM" id="MobiDB-lite"/>
    </source>
</evidence>
<dbReference type="Proteomes" id="UP000254507">
    <property type="component" value="Unassembled WGS sequence"/>
</dbReference>
<dbReference type="InterPro" id="IPR038338">
    <property type="entry name" value="PriC_sf"/>
</dbReference>
<reference evidence="2 4" key="1">
    <citation type="submission" date="2017-07" db="EMBL/GenBank/DDBJ databases">
        <title>Virulence factors identified in Actinobacillus seminis.</title>
        <authorList>
            <person name="Negrete-Abascal E."/>
            <person name="Vaca-Pacheco S."/>
            <person name="Montes-Garcia F."/>
            <person name="Leyto-Gil A.M."/>
            <person name="Fragoso-Garcia E."/>
            <person name="Carvente-Garcia R."/>
            <person name="Perez-Agueros S."/>
            <person name="Castelan-Sanchez H.G."/>
            <person name="Garcia-Molina A."/>
            <person name="Villamar T.E."/>
            <person name="Vazquez-Cruz C."/>
        </authorList>
    </citation>
    <scope>NUCLEOTIDE SEQUENCE [LARGE SCALE GENOMIC DNA]</scope>
    <source>
        <strain evidence="2 4">ATCC 15768</strain>
    </source>
</reference>
<reference evidence="3 5" key="2">
    <citation type="submission" date="2018-06" db="EMBL/GenBank/DDBJ databases">
        <authorList>
            <consortium name="Pathogen Informatics"/>
            <person name="Doyle S."/>
        </authorList>
    </citation>
    <scope>NUCLEOTIDE SEQUENCE [LARGE SCALE GENOMIC DNA]</scope>
    <source>
        <strain evidence="3 5">NCTC10851</strain>
    </source>
</reference>
<dbReference type="AlphaFoldDB" id="A0A263HGE7"/>
<dbReference type="RefSeq" id="WP_094945640.1">
    <property type="nucleotide sequence ID" value="NZ_NLFK01000001.1"/>
</dbReference>
<evidence type="ECO:0000313" key="4">
    <source>
        <dbReference type="Proteomes" id="UP000215738"/>
    </source>
</evidence>
<evidence type="ECO:0000313" key="3">
    <source>
        <dbReference type="EMBL" id="SUU34358.1"/>
    </source>
</evidence>
<dbReference type="EMBL" id="NLFK01000001">
    <property type="protein sequence ID" value="OZN26009.1"/>
    <property type="molecule type" value="Genomic_DNA"/>
</dbReference>
<feature type="region of interest" description="Disordered" evidence="1">
    <location>
        <begin position="92"/>
        <end position="116"/>
    </location>
</feature>
<evidence type="ECO:0000313" key="5">
    <source>
        <dbReference type="Proteomes" id="UP000254507"/>
    </source>
</evidence>
<evidence type="ECO:0000313" key="2">
    <source>
        <dbReference type="EMBL" id="OZN26009.1"/>
    </source>
</evidence>
<protein>
    <submittedName>
        <fullName evidence="3">Primosomal replication protein N</fullName>
    </submittedName>
</protein>
<dbReference type="OrthoDB" id="5690040at2"/>
<dbReference type="Pfam" id="PF07445">
    <property type="entry name" value="PriC"/>
    <property type="match status" value="1"/>
</dbReference>
<sequence>MPTSSLHQQLRQTVRSLFSSYQTQRDQQILAKFDRTLFRDDFAQLKDYLGEIEQTLAQLAKLSDNTQPQTDFYSQKLLAQCHALIDALQRQDTDSTLQPSSSTQNSQKRHASERQQMQNALYQLPPRERLAKYYEFLLQLNEIIENNQLAFYQARSDQEKQYWSKKTQITRQRHDHCQEAIDLLEEYLSTITEE</sequence>
<dbReference type="Gene3D" id="1.20.1270.340">
    <property type="match status" value="1"/>
</dbReference>
<proteinExistence type="predicted"/>
<accession>A0A263HGE7</accession>
<dbReference type="InParanoid" id="A0A263HGE7"/>
<dbReference type="Proteomes" id="UP000215738">
    <property type="component" value="Unassembled WGS sequence"/>
</dbReference>
<organism evidence="3 5">
    <name type="scientific">Actinobacillus seminis</name>
    <dbReference type="NCBI Taxonomy" id="722"/>
    <lineage>
        <taxon>Bacteria</taxon>
        <taxon>Pseudomonadati</taxon>
        <taxon>Pseudomonadota</taxon>
        <taxon>Gammaproteobacteria</taxon>
        <taxon>Pasteurellales</taxon>
        <taxon>Pasteurellaceae</taxon>
        <taxon>Actinobacillus</taxon>
    </lineage>
</organism>
<gene>
    <name evidence="2" type="ORF">CFY87_02080</name>
    <name evidence="3" type="ORF">NCTC10851_00294</name>
</gene>
<dbReference type="InterPro" id="IPR010890">
    <property type="entry name" value="PriC"/>
</dbReference>
<dbReference type="EMBL" id="UFSB01000001">
    <property type="protein sequence ID" value="SUU34358.1"/>
    <property type="molecule type" value="Genomic_DNA"/>
</dbReference>
<keyword evidence="4" id="KW-1185">Reference proteome</keyword>
<name>A0A263HGE7_9PAST</name>
<feature type="compositionally biased region" description="Polar residues" evidence="1">
    <location>
        <begin position="94"/>
        <end position="106"/>
    </location>
</feature>